<organism evidence="1 2">
    <name type="scientific">Clonorchis sinensis</name>
    <name type="common">Chinese liver fluke</name>
    <dbReference type="NCBI Taxonomy" id="79923"/>
    <lineage>
        <taxon>Eukaryota</taxon>
        <taxon>Metazoa</taxon>
        <taxon>Spiralia</taxon>
        <taxon>Lophotrochozoa</taxon>
        <taxon>Platyhelminthes</taxon>
        <taxon>Trematoda</taxon>
        <taxon>Digenea</taxon>
        <taxon>Opisthorchiida</taxon>
        <taxon>Opisthorchiata</taxon>
        <taxon>Opisthorchiidae</taxon>
        <taxon>Clonorchis</taxon>
    </lineage>
</organism>
<dbReference type="PRINTS" id="PR00031">
    <property type="entry name" value="HTHREPRESSR"/>
</dbReference>
<dbReference type="GO" id="GO:0000981">
    <property type="term" value="F:DNA-binding transcription factor activity, RNA polymerase II-specific"/>
    <property type="evidence" value="ECO:0007669"/>
    <property type="project" value="InterPro"/>
</dbReference>
<sequence length="393" mass="44169">MVVDILHEDSKDLLFKSREQNGSQLQQHMVCEYDTEFQQSDHVPSMAMDDCDTRNFREFGMAHFCAEKMTDLSTVSSTTESWTVRKSTESSQPQISRSFPENCDSLPSENRSKPSESHEKNCSTKSHFESPCRLSVGAKGKKNRKARTAFTDQQLSELEHSFDKQKYLAVQDRMELAARLGLSDMQVKTWYQNRRTKWKRQTAVGLELLAEADNFMAVQRLLQQSPYWMCHPNAHCLLGKSDAFAAELTRDNLNDVPPHDSLCAAETSPNGSTELHPKETDPIDSGHGKCTGATHTNKPTVKNSVSNRFLPPAFTPSCSPSLFTESDSIQSQQTSNKTSAQLFPNTSPELPQKTYKQNSNPLDLPTDLLWLSYYMSFSAKPDSITSNTVISST</sequence>
<dbReference type="InterPro" id="IPR050848">
    <property type="entry name" value="Homeobox_TF"/>
</dbReference>
<dbReference type="InterPro" id="IPR000047">
    <property type="entry name" value="HTH_motif"/>
</dbReference>
<reference evidence="1 2" key="1">
    <citation type="journal article" date="2018" name="Biotechnol. Adv.">
        <title>Improved genomic resources and new bioinformatic workflow for the carcinogenic parasite Clonorchis sinensis: Biotechnological implications.</title>
        <authorList>
            <person name="Wang D."/>
            <person name="Korhonen P.K."/>
            <person name="Gasser R.B."/>
            <person name="Young N.D."/>
        </authorList>
    </citation>
    <scope>NUCLEOTIDE SEQUENCE [LARGE SCALE GENOMIC DNA]</scope>
    <source>
        <strain evidence="1">Cs-k2</strain>
    </source>
</reference>
<dbReference type="GO" id="GO:0005634">
    <property type="term" value="C:nucleus"/>
    <property type="evidence" value="ECO:0007669"/>
    <property type="project" value="UniProtKB-SubCell"/>
</dbReference>
<dbReference type="EMBL" id="NIRI02000005">
    <property type="protein sequence ID" value="KAG5454680.1"/>
    <property type="molecule type" value="Genomic_DNA"/>
</dbReference>
<protein>
    <submittedName>
        <fullName evidence="1">Homeobox protein ceh-31</fullName>
    </submittedName>
</protein>
<dbReference type="Proteomes" id="UP000286415">
    <property type="component" value="Unassembled WGS sequence"/>
</dbReference>
<accession>A0A8T1N050</accession>
<dbReference type="SUPFAM" id="SSF46689">
    <property type="entry name" value="Homeodomain-like"/>
    <property type="match status" value="1"/>
</dbReference>
<dbReference type="PROSITE" id="PS50071">
    <property type="entry name" value="HOMEOBOX_2"/>
    <property type="match status" value="1"/>
</dbReference>
<proteinExistence type="predicted"/>
<dbReference type="InterPro" id="IPR017970">
    <property type="entry name" value="Homeobox_CS"/>
</dbReference>
<keyword evidence="1" id="KW-0238">DNA-binding</keyword>
<comment type="caution">
    <text evidence="1">The sequence shown here is derived from an EMBL/GenBank/DDBJ whole genome shotgun (WGS) entry which is preliminary data.</text>
</comment>
<dbReference type="InterPro" id="IPR001356">
    <property type="entry name" value="HD"/>
</dbReference>
<dbReference type="GO" id="GO:0003677">
    <property type="term" value="F:DNA binding"/>
    <property type="evidence" value="ECO:0007669"/>
    <property type="project" value="UniProtKB-UniRule"/>
</dbReference>
<name>A0A8T1N050_CLOSI</name>
<keyword evidence="2" id="KW-1185">Reference proteome</keyword>
<evidence type="ECO:0000313" key="1">
    <source>
        <dbReference type="EMBL" id="KAG5454680.1"/>
    </source>
</evidence>
<dbReference type="STRING" id="79923.G7Y6P4"/>
<gene>
    <name evidence="1" type="ORF">CSKR_104948</name>
</gene>
<dbReference type="PANTHER" id="PTHR24333:SF5">
    <property type="entry name" value="VENT HOMEOBOX"/>
    <property type="match status" value="1"/>
</dbReference>
<dbReference type="Gene3D" id="1.10.10.60">
    <property type="entry name" value="Homeodomain-like"/>
    <property type="match status" value="1"/>
</dbReference>
<dbReference type="PRINTS" id="PR00024">
    <property type="entry name" value="HOMEOBOX"/>
</dbReference>
<dbReference type="SMART" id="SM00389">
    <property type="entry name" value="HOX"/>
    <property type="match status" value="1"/>
</dbReference>
<dbReference type="InterPro" id="IPR009057">
    <property type="entry name" value="Homeodomain-like_sf"/>
</dbReference>
<reference evidence="1 2" key="2">
    <citation type="journal article" date="2021" name="Genomics">
        <title>High-quality reference genome for Clonorchis sinensis.</title>
        <authorList>
            <person name="Young N.D."/>
            <person name="Stroehlein A.J."/>
            <person name="Kinkar L."/>
            <person name="Wang T."/>
            <person name="Sohn W.M."/>
            <person name="Chang B.C.H."/>
            <person name="Kaur P."/>
            <person name="Weisz D."/>
            <person name="Dudchenko O."/>
            <person name="Aiden E.L."/>
            <person name="Korhonen P.K."/>
            <person name="Gasser R.B."/>
        </authorList>
    </citation>
    <scope>NUCLEOTIDE SEQUENCE [LARGE SCALE GENOMIC DNA]</scope>
    <source>
        <strain evidence="1">Cs-k2</strain>
    </source>
</reference>
<dbReference type="PANTHER" id="PTHR24333">
    <property type="entry name" value="HOMEO BOX HB9 LIKE A-RELATED"/>
    <property type="match status" value="1"/>
</dbReference>
<dbReference type="OrthoDB" id="6159439at2759"/>
<keyword evidence="1" id="KW-0371">Homeobox</keyword>
<evidence type="ECO:0000313" key="2">
    <source>
        <dbReference type="Proteomes" id="UP000286415"/>
    </source>
</evidence>
<dbReference type="Pfam" id="PF00046">
    <property type="entry name" value="Homeodomain"/>
    <property type="match status" value="1"/>
</dbReference>
<dbReference type="CDD" id="cd00086">
    <property type="entry name" value="homeodomain"/>
    <property type="match status" value="1"/>
</dbReference>
<dbReference type="PROSITE" id="PS00027">
    <property type="entry name" value="HOMEOBOX_1"/>
    <property type="match status" value="1"/>
</dbReference>
<dbReference type="InterPro" id="IPR020479">
    <property type="entry name" value="HD_metazoa"/>
</dbReference>